<keyword evidence="2" id="KW-0548">Nucleotidyltransferase</keyword>
<name>A0AAD9USZ6_ACRCE</name>
<keyword evidence="9" id="KW-1185">Reference proteome</keyword>
<feature type="domain" description="Reverse transcriptase RNase H-like" evidence="7">
    <location>
        <begin position="22"/>
        <end position="68"/>
    </location>
</feature>
<keyword evidence="3" id="KW-0540">Nuclease</keyword>
<dbReference type="GO" id="GO:0004519">
    <property type="term" value="F:endonuclease activity"/>
    <property type="evidence" value="ECO:0007669"/>
    <property type="project" value="UniProtKB-KW"/>
</dbReference>
<dbReference type="PANTHER" id="PTHR34072:SF47">
    <property type="entry name" value="RIBONUCLEASE H"/>
    <property type="match status" value="1"/>
</dbReference>
<protein>
    <submittedName>
        <fullName evidence="8">Retrovirus-related Pol polyprotein from transposon opus</fullName>
    </submittedName>
</protein>
<proteinExistence type="predicted"/>
<evidence type="ECO:0000256" key="3">
    <source>
        <dbReference type="ARBA" id="ARBA00022722"/>
    </source>
</evidence>
<accession>A0AAD9USZ6</accession>
<evidence type="ECO:0000256" key="1">
    <source>
        <dbReference type="ARBA" id="ARBA00022679"/>
    </source>
</evidence>
<dbReference type="GO" id="GO:0016787">
    <property type="term" value="F:hydrolase activity"/>
    <property type="evidence" value="ECO:0007669"/>
    <property type="project" value="UniProtKB-KW"/>
</dbReference>
<sequence>MDIGTIAEASHASPSTDLSYMHAGKLEFLALKWAVTENFRNCLNYSTSFTVYTDNNPLTYVLSSAKLSAIGHRRVAEQANFNFDIKHRPGKSNIDRDILSRLPLDPSEYMGACARKMEKNAICATKQAVIHQKDEAAPWVTVSVSASVGIVPAEPVVTDLVSRQLTSEEIQKAQREDPDPSLILV</sequence>
<dbReference type="AlphaFoldDB" id="A0AAD9USZ6"/>
<evidence type="ECO:0000313" key="8">
    <source>
        <dbReference type="EMBL" id="KAK2548567.1"/>
    </source>
</evidence>
<evidence type="ECO:0000259" key="7">
    <source>
        <dbReference type="Pfam" id="PF17917"/>
    </source>
</evidence>
<keyword evidence="6" id="KW-0695">RNA-directed DNA polymerase</keyword>
<evidence type="ECO:0000256" key="2">
    <source>
        <dbReference type="ARBA" id="ARBA00022695"/>
    </source>
</evidence>
<reference evidence="8" key="1">
    <citation type="journal article" date="2023" name="G3 (Bethesda)">
        <title>Whole genome assembly and annotation of the endangered Caribbean coral Acropora cervicornis.</title>
        <authorList>
            <person name="Selwyn J.D."/>
            <person name="Vollmer S.V."/>
        </authorList>
    </citation>
    <scope>NUCLEOTIDE SEQUENCE</scope>
    <source>
        <strain evidence="8">K2</strain>
    </source>
</reference>
<evidence type="ECO:0000256" key="5">
    <source>
        <dbReference type="ARBA" id="ARBA00022801"/>
    </source>
</evidence>
<keyword evidence="4" id="KW-0255">Endonuclease</keyword>
<keyword evidence="5" id="KW-0378">Hydrolase</keyword>
<evidence type="ECO:0000256" key="6">
    <source>
        <dbReference type="ARBA" id="ARBA00022918"/>
    </source>
</evidence>
<dbReference type="Proteomes" id="UP001249851">
    <property type="component" value="Unassembled WGS sequence"/>
</dbReference>
<dbReference type="Pfam" id="PF17917">
    <property type="entry name" value="RT_RNaseH"/>
    <property type="match status" value="1"/>
</dbReference>
<dbReference type="EMBL" id="JARQWQ010000144">
    <property type="protein sequence ID" value="KAK2548567.1"/>
    <property type="molecule type" value="Genomic_DNA"/>
</dbReference>
<gene>
    <name evidence="8" type="ORF">P5673_031237</name>
</gene>
<evidence type="ECO:0000256" key="4">
    <source>
        <dbReference type="ARBA" id="ARBA00022759"/>
    </source>
</evidence>
<dbReference type="PANTHER" id="PTHR34072">
    <property type="entry name" value="ENZYMATIC POLYPROTEIN-RELATED"/>
    <property type="match status" value="1"/>
</dbReference>
<organism evidence="8 9">
    <name type="scientific">Acropora cervicornis</name>
    <name type="common">Staghorn coral</name>
    <dbReference type="NCBI Taxonomy" id="6130"/>
    <lineage>
        <taxon>Eukaryota</taxon>
        <taxon>Metazoa</taxon>
        <taxon>Cnidaria</taxon>
        <taxon>Anthozoa</taxon>
        <taxon>Hexacorallia</taxon>
        <taxon>Scleractinia</taxon>
        <taxon>Astrocoeniina</taxon>
        <taxon>Acroporidae</taxon>
        <taxon>Acropora</taxon>
    </lineage>
</organism>
<dbReference type="InterPro" id="IPR041373">
    <property type="entry name" value="RT_RNaseH"/>
</dbReference>
<keyword evidence="1" id="KW-0808">Transferase</keyword>
<reference evidence="8" key="2">
    <citation type="journal article" date="2023" name="Science">
        <title>Genomic signatures of disease resistance in endangered staghorn corals.</title>
        <authorList>
            <person name="Vollmer S.V."/>
            <person name="Selwyn J.D."/>
            <person name="Despard B.A."/>
            <person name="Roesel C.L."/>
        </authorList>
    </citation>
    <scope>NUCLEOTIDE SEQUENCE</scope>
    <source>
        <strain evidence="8">K2</strain>
    </source>
</reference>
<dbReference type="GO" id="GO:0003964">
    <property type="term" value="F:RNA-directed DNA polymerase activity"/>
    <property type="evidence" value="ECO:0007669"/>
    <property type="project" value="UniProtKB-KW"/>
</dbReference>
<comment type="caution">
    <text evidence="8">The sequence shown here is derived from an EMBL/GenBank/DDBJ whole genome shotgun (WGS) entry which is preliminary data.</text>
</comment>
<evidence type="ECO:0000313" key="9">
    <source>
        <dbReference type="Proteomes" id="UP001249851"/>
    </source>
</evidence>